<evidence type="ECO:0000313" key="8">
    <source>
        <dbReference type="Proteomes" id="UP000035444"/>
    </source>
</evidence>
<keyword evidence="2" id="KW-1003">Cell membrane</keyword>
<keyword evidence="3 6" id="KW-0812">Transmembrane</keyword>
<feature type="transmembrane region" description="Helical" evidence="6">
    <location>
        <begin position="6"/>
        <end position="29"/>
    </location>
</feature>
<comment type="subcellular location">
    <subcellularLocation>
        <location evidence="1">Cell membrane</location>
        <topology evidence="1">Multi-pass membrane protein</topology>
    </subcellularLocation>
</comment>
<feature type="transmembrane region" description="Helical" evidence="6">
    <location>
        <begin position="72"/>
        <end position="92"/>
    </location>
</feature>
<accession>A0A0H2MLE4</accession>
<gene>
    <name evidence="7" type="ORF">WH96_04070</name>
</gene>
<name>A0A0H2MLE4_9PROT</name>
<reference evidence="7 8" key="1">
    <citation type="submission" date="2015-03" db="EMBL/GenBank/DDBJ databases">
        <title>Genome Sequence of Kiloniella spongiae MEBiC09566, isolated from a marine sponge.</title>
        <authorList>
            <person name="Shao Z."/>
            <person name="Wang L."/>
            <person name="Li X."/>
        </authorList>
    </citation>
    <scope>NUCLEOTIDE SEQUENCE [LARGE SCALE GENOMIC DNA]</scope>
    <source>
        <strain evidence="7 8">MEBiC09566</strain>
    </source>
</reference>
<dbReference type="OrthoDB" id="9807053at2"/>
<dbReference type="PATRIC" id="fig|1489064.4.peg.1995"/>
<keyword evidence="8" id="KW-1185">Reference proteome</keyword>
<proteinExistence type="predicted"/>
<evidence type="ECO:0000256" key="5">
    <source>
        <dbReference type="ARBA" id="ARBA00023136"/>
    </source>
</evidence>
<dbReference type="EMBL" id="LAQL01000003">
    <property type="protein sequence ID" value="KLN61552.1"/>
    <property type="molecule type" value="Genomic_DNA"/>
</dbReference>
<dbReference type="RefSeq" id="WP_047762887.1">
    <property type="nucleotide sequence ID" value="NZ_LAQL01000003.1"/>
</dbReference>
<evidence type="ECO:0000256" key="1">
    <source>
        <dbReference type="ARBA" id="ARBA00004651"/>
    </source>
</evidence>
<keyword evidence="5 6" id="KW-0472">Membrane</keyword>
<evidence type="ECO:0000256" key="2">
    <source>
        <dbReference type="ARBA" id="ARBA00022475"/>
    </source>
</evidence>
<evidence type="ECO:0000256" key="3">
    <source>
        <dbReference type="ARBA" id="ARBA00022692"/>
    </source>
</evidence>
<dbReference type="Proteomes" id="UP000035444">
    <property type="component" value="Unassembled WGS sequence"/>
</dbReference>
<dbReference type="PANTHER" id="PTHR30086:SF20">
    <property type="entry name" value="ARGININE EXPORTER PROTEIN ARGO-RELATED"/>
    <property type="match status" value="1"/>
</dbReference>
<dbReference type="GO" id="GO:0005886">
    <property type="term" value="C:plasma membrane"/>
    <property type="evidence" value="ECO:0007669"/>
    <property type="project" value="UniProtKB-SubCell"/>
</dbReference>
<dbReference type="Pfam" id="PF01810">
    <property type="entry name" value="LysE"/>
    <property type="match status" value="1"/>
</dbReference>
<organism evidence="7 8">
    <name type="scientific">Kiloniella spongiae</name>
    <dbReference type="NCBI Taxonomy" id="1489064"/>
    <lineage>
        <taxon>Bacteria</taxon>
        <taxon>Pseudomonadati</taxon>
        <taxon>Pseudomonadota</taxon>
        <taxon>Alphaproteobacteria</taxon>
        <taxon>Rhodospirillales</taxon>
        <taxon>Kiloniellaceae</taxon>
        <taxon>Kiloniella</taxon>
    </lineage>
</organism>
<dbReference type="GO" id="GO:0015171">
    <property type="term" value="F:amino acid transmembrane transporter activity"/>
    <property type="evidence" value="ECO:0007669"/>
    <property type="project" value="TreeGrafter"/>
</dbReference>
<feature type="transmembrane region" description="Helical" evidence="6">
    <location>
        <begin position="161"/>
        <end position="186"/>
    </location>
</feature>
<dbReference type="PIRSF" id="PIRSF006324">
    <property type="entry name" value="LeuE"/>
    <property type="match status" value="1"/>
</dbReference>
<protein>
    <submittedName>
        <fullName evidence="7">Threonine transporter RhtB</fullName>
    </submittedName>
</protein>
<dbReference type="PANTHER" id="PTHR30086">
    <property type="entry name" value="ARGININE EXPORTER PROTEIN ARGO"/>
    <property type="match status" value="1"/>
</dbReference>
<keyword evidence="4 6" id="KW-1133">Transmembrane helix</keyword>
<feature type="transmembrane region" description="Helical" evidence="6">
    <location>
        <begin position="128"/>
        <end position="149"/>
    </location>
</feature>
<dbReference type="InterPro" id="IPR001123">
    <property type="entry name" value="LeuE-type"/>
</dbReference>
<comment type="caution">
    <text evidence="7">The sequence shown here is derived from an EMBL/GenBank/DDBJ whole genome shotgun (WGS) entry which is preliminary data.</text>
</comment>
<dbReference type="AlphaFoldDB" id="A0A0H2MLE4"/>
<sequence>MLTFEVLALFFPLCILLALTPGPDNIFVLTQSALNGKMAGILVVLGLCTGVLVHTTAVAMGVAAIFQASPTAFNVLKIIGALYLLYLAWGALRAKAEDISVGDENPNGDQDINRAQKIGYFKLYRRGIIMNVTNPKVSIFFLSFLPQFAAPTRGSMSLQMILLGGFFILSTILIFGGIALLAGSIGGYLQRSSKAQTIMNKTAGLVFIALAIKLATIQQ</sequence>
<evidence type="ECO:0000256" key="6">
    <source>
        <dbReference type="SAM" id="Phobius"/>
    </source>
</evidence>
<evidence type="ECO:0000256" key="4">
    <source>
        <dbReference type="ARBA" id="ARBA00022989"/>
    </source>
</evidence>
<feature type="transmembrane region" description="Helical" evidence="6">
    <location>
        <begin position="41"/>
        <end position="66"/>
    </location>
</feature>
<evidence type="ECO:0000313" key="7">
    <source>
        <dbReference type="EMBL" id="KLN61552.1"/>
    </source>
</evidence>